<proteinExistence type="predicted"/>
<name>A0A6V8KNB8_9ACTN</name>
<feature type="transmembrane region" description="Helical" evidence="1">
    <location>
        <begin position="37"/>
        <end position="60"/>
    </location>
</feature>
<evidence type="ECO:0000256" key="1">
    <source>
        <dbReference type="SAM" id="Phobius"/>
    </source>
</evidence>
<keyword evidence="1" id="KW-1133">Transmembrane helix</keyword>
<feature type="transmembrane region" description="Helical" evidence="1">
    <location>
        <begin position="12"/>
        <end position="31"/>
    </location>
</feature>
<dbReference type="Pfam" id="PF19319">
    <property type="entry name" value="DUF5919"/>
    <property type="match status" value="1"/>
</dbReference>
<dbReference type="InterPro" id="IPR045697">
    <property type="entry name" value="DUF5919"/>
</dbReference>
<gene>
    <name evidence="3" type="ORF">Phou_082580</name>
</gene>
<protein>
    <recommendedName>
        <fullName evidence="2">DUF5919 domain-containing protein</fullName>
    </recommendedName>
</protein>
<keyword evidence="1" id="KW-0472">Membrane</keyword>
<dbReference type="RefSeq" id="WP_173067362.1">
    <property type="nucleotide sequence ID" value="NZ_BAABGO010000013.1"/>
</dbReference>
<sequence length="262" mass="29589">MDIVARLDKLRSSTIIYHLVHILMISLGVSISLLGGAIWTSIGTSLIATGSAGVLIYLYYAHNQRNVELVEGLREFGLQQIYDERSGRIRHEEYASRLQRARYHVDIIGFGLTSFRVDYISDLGALATRAKVRILLLDPDSPFAAQRDREEGLSEGVIAGEIREFVSQYERQRSLSPNGATPPRIEVRLYTCLPLLNVFRIDDEIFYGPYLAGRASRKTVTMRARRGVIYDQMVHHFDEVWERHSRPLPHVPVAIAAGPSPT</sequence>
<keyword evidence="1" id="KW-0812">Transmembrane</keyword>
<reference evidence="3 4" key="2">
    <citation type="submission" date="2020-03" db="EMBL/GenBank/DDBJ databases">
        <authorList>
            <person name="Ichikawa N."/>
            <person name="Kimura A."/>
            <person name="Kitahashi Y."/>
            <person name="Uohara A."/>
        </authorList>
    </citation>
    <scope>NUCLEOTIDE SEQUENCE [LARGE SCALE GENOMIC DNA]</scope>
    <source>
        <strain evidence="3 4">NBRC 108639</strain>
    </source>
</reference>
<accession>A0A6V8KNB8</accession>
<feature type="domain" description="DUF5919" evidence="2">
    <location>
        <begin position="106"/>
        <end position="204"/>
    </location>
</feature>
<evidence type="ECO:0000259" key="2">
    <source>
        <dbReference type="Pfam" id="PF19319"/>
    </source>
</evidence>
<dbReference type="Proteomes" id="UP000482800">
    <property type="component" value="Unassembled WGS sequence"/>
</dbReference>
<evidence type="ECO:0000313" key="3">
    <source>
        <dbReference type="EMBL" id="GFJ84078.1"/>
    </source>
</evidence>
<keyword evidence="4" id="KW-1185">Reference proteome</keyword>
<dbReference type="AlphaFoldDB" id="A0A6V8KNB8"/>
<dbReference type="EMBL" id="BLPF01000003">
    <property type="protein sequence ID" value="GFJ84078.1"/>
    <property type="molecule type" value="Genomic_DNA"/>
</dbReference>
<evidence type="ECO:0000313" key="4">
    <source>
        <dbReference type="Proteomes" id="UP000482800"/>
    </source>
</evidence>
<comment type="caution">
    <text evidence="3">The sequence shown here is derived from an EMBL/GenBank/DDBJ whole genome shotgun (WGS) entry which is preliminary data.</text>
</comment>
<reference evidence="3 4" key="1">
    <citation type="submission" date="2020-03" db="EMBL/GenBank/DDBJ databases">
        <title>Whole genome shotgun sequence of Phytohabitans houttuyneae NBRC 108639.</title>
        <authorList>
            <person name="Komaki H."/>
            <person name="Tamura T."/>
        </authorList>
    </citation>
    <scope>NUCLEOTIDE SEQUENCE [LARGE SCALE GENOMIC DNA]</scope>
    <source>
        <strain evidence="3 4">NBRC 108639</strain>
    </source>
</reference>
<organism evidence="3 4">
    <name type="scientific">Phytohabitans houttuyneae</name>
    <dbReference type="NCBI Taxonomy" id="1076126"/>
    <lineage>
        <taxon>Bacteria</taxon>
        <taxon>Bacillati</taxon>
        <taxon>Actinomycetota</taxon>
        <taxon>Actinomycetes</taxon>
        <taxon>Micromonosporales</taxon>
        <taxon>Micromonosporaceae</taxon>
    </lineage>
</organism>